<keyword evidence="2" id="KW-0732">Signal</keyword>
<dbReference type="SUPFAM" id="SSF55797">
    <property type="entry name" value="PR-1-like"/>
    <property type="match status" value="1"/>
</dbReference>
<dbReference type="Gene3D" id="3.10.350.10">
    <property type="entry name" value="LysM domain"/>
    <property type="match status" value="1"/>
</dbReference>
<dbReference type="EMBL" id="JAAAMV010000019">
    <property type="protein sequence ID" value="NBD26246.1"/>
    <property type="molecule type" value="Genomic_DNA"/>
</dbReference>
<feature type="signal peptide" evidence="2">
    <location>
        <begin position="1"/>
        <end position="25"/>
    </location>
</feature>
<dbReference type="SMART" id="SM00257">
    <property type="entry name" value="LysM"/>
    <property type="match status" value="1"/>
</dbReference>
<evidence type="ECO:0000256" key="2">
    <source>
        <dbReference type="SAM" id="SignalP"/>
    </source>
</evidence>
<dbReference type="RefSeq" id="WP_161745044.1">
    <property type="nucleotide sequence ID" value="NZ_JAAAMV010000019.1"/>
</dbReference>
<dbReference type="InterPro" id="IPR014044">
    <property type="entry name" value="CAP_dom"/>
</dbReference>
<dbReference type="CDD" id="cd05379">
    <property type="entry name" value="CAP_bacterial"/>
    <property type="match status" value="1"/>
</dbReference>
<feature type="region of interest" description="Disordered" evidence="1">
    <location>
        <begin position="92"/>
        <end position="131"/>
    </location>
</feature>
<dbReference type="PROSITE" id="PS51782">
    <property type="entry name" value="LYSM"/>
    <property type="match status" value="1"/>
</dbReference>
<dbReference type="Gene3D" id="3.40.33.10">
    <property type="entry name" value="CAP"/>
    <property type="match status" value="1"/>
</dbReference>
<accession>A0ABW9XV98</accession>
<sequence length="252" mass="26247">MKMQPFRTGVVSVLAAGLIALGGGATLQKAEAASVKPASVTYKVTNSDTLYQIAKKYGIDLNALIKANPNLANPNFIWGGLIVNLPVHGGTGSGTPNGGTPNAGSGTNGGTPNTGSGSNGGTNGGTSTPDKSAFASQVVTLVNKERANAGLPALKSDSLLTKVAMDKAKDMYANNYFDHNSPTYGSPFDMMRAYGVAYSYAGENIAKGQRTPQEVMTAWMNSAGHKANILNTHYGKIGVAYYNGEWVQEFTN</sequence>
<dbReference type="CDD" id="cd00118">
    <property type="entry name" value="LysM"/>
    <property type="match status" value="1"/>
</dbReference>
<evidence type="ECO:0000259" key="3">
    <source>
        <dbReference type="PROSITE" id="PS51782"/>
    </source>
</evidence>
<dbReference type="InterPro" id="IPR035940">
    <property type="entry name" value="CAP_sf"/>
</dbReference>
<evidence type="ECO:0000313" key="4">
    <source>
        <dbReference type="EMBL" id="NBD26246.1"/>
    </source>
</evidence>
<dbReference type="Pfam" id="PF01476">
    <property type="entry name" value="LysM"/>
    <property type="match status" value="1"/>
</dbReference>
<dbReference type="Pfam" id="PF00188">
    <property type="entry name" value="CAP"/>
    <property type="match status" value="1"/>
</dbReference>
<gene>
    <name evidence="4" type="ORF">GT019_20410</name>
</gene>
<reference evidence="4 5" key="1">
    <citation type="submission" date="2020-01" db="EMBL/GenBank/DDBJ databases">
        <title>Paenibacillus soybeanensis sp. nov. isolated from the nodules of soybean (Glycine max(L.) Merr).</title>
        <authorList>
            <person name="Wang H."/>
        </authorList>
    </citation>
    <scope>NUCLEOTIDE SEQUENCE [LARGE SCALE GENOMIC DNA]</scope>
    <source>
        <strain evidence="4 5">T1</strain>
    </source>
</reference>
<dbReference type="InterPro" id="IPR018392">
    <property type="entry name" value="LysM"/>
</dbReference>
<dbReference type="Proteomes" id="UP000665561">
    <property type="component" value="Unassembled WGS sequence"/>
</dbReference>
<evidence type="ECO:0000256" key="1">
    <source>
        <dbReference type="SAM" id="MobiDB-lite"/>
    </source>
</evidence>
<dbReference type="PANTHER" id="PTHR31157">
    <property type="entry name" value="SCP DOMAIN-CONTAINING PROTEIN"/>
    <property type="match status" value="1"/>
</dbReference>
<feature type="chain" id="PRO_5046245900" evidence="2">
    <location>
        <begin position="26"/>
        <end position="252"/>
    </location>
</feature>
<evidence type="ECO:0000313" key="5">
    <source>
        <dbReference type="Proteomes" id="UP000665561"/>
    </source>
</evidence>
<dbReference type="InterPro" id="IPR036779">
    <property type="entry name" value="LysM_dom_sf"/>
</dbReference>
<proteinExistence type="predicted"/>
<comment type="caution">
    <text evidence="4">The sequence shown here is derived from an EMBL/GenBank/DDBJ whole genome shotgun (WGS) entry which is preliminary data.</text>
</comment>
<name>A0ABW9XV98_9BACL</name>
<keyword evidence="5" id="KW-1185">Reference proteome</keyword>
<protein>
    <submittedName>
        <fullName evidence="4">LysM peptidoglycan-binding domain-containing protein</fullName>
    </submittedName>
</protein>
<feature type="compositionally biased region" description="Low complexity" evidence="1">
    <location>
        <begin position="98"/>
        <end position="116"/>
    </location>
</feature>
<dbReference type="PANTHER" id="PTHR31157:SF1">
    <property type="entry name" value="SCP DOMAIN-CONTAINING PROTEIN"/>
    <property type="match status" value="1"/>
</dbReference>
<dbReference type="SUPFAM" id="SSF54106">
    <property type="entry name" value="LysM domain"/>
    <property type="match status" value="1"/>
</dbReference>
<feature type="domain" description="LysM" evidence="3">
    <location>
        <begin position="40"/>
        <end position="85"/>
    </location>
</feature>
<organism evidence="4 5">
    <name type="scientific">Paenibacillus glycinis</name>
    <dbReference type="NCBI Taxonomy" id="2697035"/>
    <lineage>
        <taxon>Bacteria</taxon>
        <taxon>Bacillati</taxon>
        <taxon>Bacillota</taxon>
        <taxon>Bacilli</taxon>
        <taxon>Bacillales</taxon>
        <taxon>Paenibacillaceae</taxon>
        <taxon>Paenibacillus</taxon>
    </lineage>
</organism>